<name>A0ABX1J4K0_9PSEU</name>
<evidence type="ECO:0000313" key="4">
    <source>
        <dbReference type="Proteomes" id="UP000715441"/>
    </source>
</evidence>
<sequence length="284" mass="27335">MDGRTRKTAAAGAAAFVLAGTAVLATPGTAAAATIPAQCGQTVTASPGDIISTPFGPQTVTNGLTSLVGNLLTGLCTITVNVVNTAVAPVPVVGAPVAGAVNNTVSGATNGATSTLQGAASMVPGAQQQQPSQQQPPSGGSQQSGPNGGNAPANQGSPGSIPSSNSPVLGGDPAAFSVLPFSSLAGFAPMRDYSGIPYALAGLWSPSPGLRYGGQIPGYAPEVGALGQGNGGGNSVQNAGQAESMSGATNGPNPVGLPMLIAVLSLSGVSAALVRRWVLRGATA</sequence>
<protein>
    <recommendedName>
        <fullName evidence="5">DUF320 domain-containing protein</fullName>
    </recommendedName>
</protein>
<proteinExistence type="predicted"/>
<gene>
    <name evidence="3" type="ORF">HFP15_10130</name>
</gene>
<dbReference type="Proteomes" id="UP000715441">
    <property type="component" value="Unassembled WGS sequence"/>
</dbReference>
<evidence type="ECO:0000256" key="2">
    <source>
        <dbReference type="SAM" id="SignalP"/>
    </source>
</evidence>
<comment type="caution">
    <text evidence="3">The sequence shown here is derived from an EMBL/GenBank/DDBJ whole genome shotgun (WGS) entry which is preliminary data.</text>
</comment>
<accession>A0ABX1J4K0</accession>
<reference evidence="3 4" key="1">
    <citation type="submission" date="2020-04" db="EMBL/GenBank/DDBJ databases">
        <title>Novel species.</title>
        <authorList>
            <person name="Teo W.F.A."/>
            <person name="Lipun K."/>
            <person name="Srisuk N."/>
            <person name="Duangmal K."/>
        </authorList>
    </citation>
    <scope>NUCLEOTIDE SEQUENCE [LARGE SCALE GENOMIC DNA]</scope>
    <source>
        <strain evidence="3 4">K13G38</strain>
    </source>
</reference>
<keyword evidence="2" id="KW-0732">Signal</keyword>
<evidence type="ECO:0008006" key="5">
    <source>
        <dbReference type="Google" id="ProtNLM"/>
    </source>
</evidence>
<keyword evidence="4" id="KW-1185">Reference proteome</keyword>
<feature type="compositionally biased region" description="Low complexity" evidence="1">
    <location>
        <begin position="124"/>
        <end position="167"/>
    </location>
</feature>
<evidence type="ECO:0000313" key="3">
    <source>
        <dbReference type="EMBL" id="NKQ53240.1"/>
    </source>
</evidence>
<feature type="signal peptide" evidence="2">
    <location>
        <begin position="1"/>
        <end position="32"/>
    </location>
</feature>
<feature type="chain" id="PRO_5045696679" description="DUF320 domain-containing protein" evidence="2">
    <location>
        <begin position="33"/>
        <end position="284"/>
    </location>
</feature>
<dbReference type="RefSeq" id="WP_168513999.1">
    <property type="nucleotide sequence ID" value="NZ_JAAXLS010000005.1"/>
</dbReference>
<evidence type="ECO:0000256" key="1">
    <source>
        <dbReference type="SAM" id="MobiDB-lite"/>
    </source>
</evidence>
<dbReference type="EMBL" id="JAAXLS010000005">
    <property type="protein sequence ID" value="NKQ53240.1"/>
    <property type="molecule type" value="Genomic_DNA"/>
</dbReference>
<organism evidence="3 4">
    <name type="scientific">Amycolatopsis acididurans</name>
    <dbReference type="NCBI Taxonomy" id="2724524"/>
    <lineage>
        <taxon>Bacteria</taxon>
        <taxon>Bacillati</taxon>
        <taxon>Actinomycetota</taxon>
        <taxon>Actinomycetes</taxon>
        <taxon>Pseudonocardiales</taxon>
        <taxon>Pseudonocardiaceae</taxon>
        <taxon>Amycolatopsis</taxon>
    </lineage>
</organism>
<feature type="region of interest" description="Disordered" evidence="1">
    <location>
        <begin position="120"/>
        <end position="168"/>
    </location>
</feature>